<keyword evidence="3" id="KW-0862">Zinc</keyword>
<dbReference type="PROSITE" id="PS50076">
    <property type="entry name" value="DNAJ_2"/>
    <property type="match status" value="1"/>
</dbReference>
<evidence type="ECO:0000259" key="6">
    <source>
        <dbReference type="PROSITE" id="PS50076"/>
    </source>
</evidence>
<dbReference type="CDD" id="cd06257">
    <property type="entry name" value="DnaJ"/>
    <property type="match status" value="1"/>
</dbReference>
<comment type="similarity">
    <text evidence="1">Belongs to the DPH4 family.</text>
</comment>
<evidence type="ECO:0000313" key="9">
    <source>
        <dbReference type="Proteomes" id="UP001519460"/>
    </source>
</evidence>
<feature type="region of interest" description="Disordered" evidence="5">
    <location>
        <begin position="140"/>
        <end position="162"/>
    </location>
</feature>
<dbReference type="EMBL" id="JACVVK020000124">
    <property type="protein sequence ID" value="KAK7490718.1"/>
    <property type="molecule type" value="Genomic_DNA"/>
</dbReference>
<gene>
    <name evidence="8" type="ORF">BaRGS_00018135</name>
</gene>
<dbReference type="PROSITE" id="PS51074">
    <property type="entry name" value="DPH_MB"/>
    <property type="match status" value="1"/>
</dbReference>
<dbReference type="InterPro" id="IPR001623">
    <property type="entry name" value="DnaJ_domain"/>
</dbReference>
<evidence type="ECO:0000256" key="2">
    <source>
        <dbReference type="ARBA" id="ARBA00022723"/>
    </source>
</evidence>
<evidence type="ECO:0000259" key="7">
    <source>
        <dbReference type="PROSITE" id="PS51074"/>
    </source>
</evidence>
<dbReference type="GO" id="GO:0046872">
    <property type="term" value="F:metal ion binding"/>
    <property type="evidence" value="ECO:0007669"/>
    <property type="project" value="UniProtKB-KW"/>
</dbReference>
<dbReference type="SUPFAM" id="SSF144217">
    <property type="entry name" value="CSL zinc finger"/>
    <property type="match status" value="1"/>
</dbReference>
<protein>
    <recommendedName>
        <fullName evidence="10">Diphthamide biosynthesis protein 4</fullName>
    </recommendedName>
</protein>
<dbReference type="SMART" id="SM00271">
    <property type="entry name" value="DnaJ"/>
    <property type="match status" value="1"/>
</dbReference>
<name>A0ABD0KTX5_9CAEN</name>
<evidence type="ECO:0000256" key="5">
    <source>
        <dbReference type="SAM" id="MobiDB-lite"/>
    </source>
</evidence>
<keyword evidence="4" id="KW-0408">Iron</keyword>
<dbReference type="InterPro" id="IPR036671">
    <property type="entry name" value="DPH_MB_sf"/>
</dbReference>
<evidence type="ECO:0000256" key="4">
    <source>
        <dbReference type="ARBA" id="ARBA00023004"/>
    </source>
</evidence>
<reference evidence="8 9" key="1">
    <citation type="journal article" date="2023" name="Sci. Data">
        <title>Genome assembly of the Korean intertidal mud-creeper Batillaria attramentaria.</title>
        <authorList>
            <person name="Patra A.K."/>
            <person name="Ho P.T."/>
            <person name="Jun S."/>
            <person name="Lee S.J."/>
            <person name="Kim Y."/>
            <person name="Won Y.J."/>
        </authorList>
    </citation>
    <scope>NUCLEOTIDE SEQUENCE [LARGE SCALE GENOMIC DNA]</scope>
    <source>
        <strain evidence="8">Wonlab-2016</strain>
    </source>
</reference>
<dbReference type="Proteomes" id="UP001519460">
    <property type="component" value="Unassembled WGS sequence"/>
</dbReference>
<evidence type="ECO:0000313" key="8">
    <source>
        <dbReference type="EMBL" id="KAK7490718.1"/>
    </source>
</evidence>
<evidence type="ECO:0008006" key="10">
    <source>
        <dbReference type="Google" id="ProtNLM"/>
    </source>
</evidence>
<dbReference type="Pfam" id="PF05207">
    <property type="entry name" value="Zn_ribbon_CSL"/>
    <property type="match status" value="1"/>
</dbReference>
<dbReference type="InterPro" id="IPR007872">
    <property type="entry name" value="DPH_MB_dom"/>
</dbReference>
<dbReference type="Pfam" id="PF00226">
    <property type="entry name" value="DnaJ"/>
    <property type="match status" value="1"/>
</dbReference>
<dbReference type="PANTHER" id="PTHR45255:SF1">
    <property type="entry name" value="DNAJ HOMOLOG SUBFAMILY C MEMBER 24"/>
    <property type="match status" value="1"/>
</dbReference>
<dbReference type="PANTHER" id="PTHR45255">
    <property type="entry name" value="DNAJ HOMOLOG SUBFAMILY C MEMBER 24"/>
    <property type="match status" value="1"/>
</dbReference>
<comment type="caution">
    <text evidence="8">The sequence shown here is derived from an EMBL/GenBank/DDBJ whole genome shotgun (WGS) entry which is preliminary data.</text>
</comment>
<feature type="domain" description="DPH-type MB" evidence="7">
    <location>
        <begin position="77"/>
        <end position="133"/>
    </location>
</feature>
<keyword evidence="9" id="KW-1185">Reference proteome</keyword>
<evidence type="ECO:0000256" key="3">
    <source>
        <dbReference type="ARBA" id="ARBA00022833"/>
    </source>
</evidence>
<keyword evidence="2" id="KW-0479">Metal-binding</keyword>
<dbReference type="InterPro" id="IPR036869">
    <property type="entry name" value="J_dom_sf"/>
</dbReference>
<proteinExistence type="inferred from homology"/>
<dbReference type="PRINTS" id="PR00625">
    <property type="entry name" value="JDOMAIN"/>
</dbReference>
<dbReference type="Gene3D" id="3.10.660.10">
    <property type="entry name" value="DPH Zinc finger"/>
    <property type="match status" value="1"/>
</dbReference>
<dbReference type="SUPFAM" id="SSF46565">
    <property type="entry name" value="Chaperone J-domain"/>
    <property type="match status" value="1"/>
</dbReference>
<dbReference type="AlphaFoldDB" id="A0ABD0KTX5"/>
<sequence length="162" mass="18772">MEDLYKILQCDPQSSEEDIRQSYLRLALLYHPDKFQTNDGTSFVKIQRAYQVLSDPTLRKEFDVRWKDRCLIQDLPIQEEVEFSDFEFDEENRLYIYLCRCGSEYAVTEMDARLRYDIVCCETCSLTIRVLYDELPSGGASCDGKQGPSQNSDSADNDNVSS</sequence>
<evidence type="ECO:0000256" key="1">
    <source>
        <dbReference type="ARBA" id="ARBA00006169"/>
    </source>
</evidence>
<organism evidence="8 9">
    <name type="scientific">Batillaria attramentaria</name>
    <dbReference type="NCBI Taxonomy" id="370345"/>
    <lineage>
        <taxon>Eukaryota</taxon>
        <taxon>Metazoa</taxon>
        <taxon>Spiralia</taxon>
        <taxon>Lophotrochozoa</taxon>
        <taxon>Mollusca</taxon>
        <taxon>Gastropoda</taxon>
        <taxon>Caenogastropoda</taxon>
        <taxon>Sorbeoconcha</taxon>
        <taxon>Cerithioidea</taxon>
        <taxon>Batillariidae</taxon>
        <taxon>Batillaria</taxon>
    </lineage>
</organism>
<feature type="compositionally biased region" description="Low complexity" evidence="5">
    <location>
        <begin position="149"/>
        <end position="162"/>
    </location>
</feature>
<dbReference type="Gene3D" id="1.10.287.110">
    <property type="entry name" value="DnaJ domain"/>
    <property type="match status" value="1"/>
</dbReference>
<accession>A0ABD0KTX5</accession>
<dbReference type="PROSITE" id="PS00636">
    <property type="entry name" value="DNAJ_1"/>
    <property type="match status" value="1"/>
</dbReference>
<feature type="domain" description="J" evidence="6">
    <location>
        <begin position="3"/>
        <end position="66"/>
    </location>
</feature>
<dbReference type="InterPro" id="IPR018253">
    <property type="entry name" value="DnaJ_domain_CS"/>
</dbReference>